<accession>W6IBB3</accession>
<reference evidence="2 3" key="1">
    <citation type="journal article" date="2014" name="BMC Genomics">
        <title>Complete genome sequence and comparative genomic analyses of the vancomycin-producing Amycolatopsis orientalis.</title>
        <authorList>
            <person name="Xu L."/>
            <person name="Huang H."/>
            <person name="Wei W."/>
            <person name="Zhong Y."/>
            <person name="Tang B."/>
            <person name="Yuan H."/>
            <person name="Zhu L."/>
            <person name="Huang W."/>
            <person name="Ge M."/>
            <person name="Yang S."/>
            <person name="Zheng H."/>
            <person name="Jiang W."/>
            <person name="Chen D."/>
            <person name="Zhao G.P."/>
            <person name="Zhao W."/>
        </authorList>
    </citation>
    <scope>NUCLEOTIDE SEQUENCE [LARGE SCALE GENOMIC DNA]</scope>
    <source>
        <strain evidence="2 3">HCCB10007</strain>
        <plasmid evidence="2 3">pXL100</plasmid>
    </source>
</reference>
<keyword evidence="2" id="KW-0614">Plasmid</keyword>
<organism evidence="2 3">
    <name type="scientific">Amycolatopsis keratiniphila</name>
    <dbReference type="NCBI Taxonomy" id="129921"/>
    <lineage>
        <taxon>Bacteria</taxon>
        <taxon>Bacillati</taxon>
        <taxon>Actinomycetota</taxon>
        <taxon>Actinomycetes</taxon>
        <taxon>Pseudonocardiales</taxon>
        <taxon>Pseudonocardiaceae</taxon>
        <taxon>Amycolatopsis</taxon>
        <taxon>Amycolatopsis japonica group</taxon>
    </lineage>
</organism>
<evidence type="ECO:0000256" key="1">
    <source>
        <dbReference type="SAM" id="Phobius"/>
    </source>
</evidence>
<dbReference type="RefSeq" id="WP_024264329.1">
    <property type="nucleotide sequence ID" value="NC_023497.1"/>
</dbReference>
<dbReference type="Proteomes" id="UP000013968">
    <property type="component" value="Plasmid pXL100"/>
</dbReference>
<keyword evidence="1" id="KW-0812">Transmembrane</keyword>
<evidence type="ECO:0000313" key="3">
    <source>
        <dbReference type="Proteomes" id="UP000013968"/>
    </source>
</evidence>
<evidence type="ECO:0008006" key="4">
    <source>
        <dbReference type="Google" id="ProtNLM"/>
    </source>
</evidence>
<dbReference type="EMBL" id="CP003411">
    <property type="protein sequence ID" value="AHJ58551.1"/>
    <property type="molecule type" value="Genomic_DNA"/>
</dbReference>
<dbReference type="AlphaFoldDB" id="W6IBB3"/>
<dbReference type="HOGENOM" id="CLU_1264730_0_0_11"/>
<geneLocation type="plasmid" evidence="2 3">
    <name>pXL100</name>
</geneLocation>
<proteinExistence type="predicted"/>
<gene>
    <name evidence="2" type="ORF">AORI_P036</name>
</gene>
<feature type="transmembrane region" description="Helical" evidence="1">
    <location>
        <begin position="191"/>
        <end position="212"/>
    </location>
</feature>
<keyword evidence="1" id="KW-0472">Membrane</keyword>
<feature type="transmembrane region" description="Helical" evidence="1">
    <location>
        <begin position="167"/>
        <end position="185"/>
    </location>
</feature>
<keyword evidence="3" id="KW-1185">Reference proteome</keyword>
<protein>
    <recommendedName>
        <fullName evidence="4">Transmembrane protein</fullName>
    </recommendedName>
</protein>
<name>W6IBB3_9PSEU</name>
<dbReference type="KEGG" id="aoi:AORI_P036"/>
<keyword evidence="1" id="KW-1133">Transmembrane helix</keyword>
<evidence type="ECO:0000313" key="2">
    <source>
        <dbReference type="EMBL" id="AHJ58551.1"/>
    </source>
</evidence>
<feature type="transmembrane region" description="Helical" evidence="1">
    <location>
        <begin position="139"/>
        <end position="160"/>
    </location>
</feature>
<feature type="transmembrane region" description="Helical" evidence="1">
    <location>
        <begin position="73"/>
        <end position="98"/>
    </location>
</feature>
<sequence length="218" mass="23261">MNTYPEGAFAIASRPNLSQIPDLQKGSRMDQQTPSFRTRVNALNGKLAIRLDDLRYAIAGHAQRSDLPPWRRIVGIGFGVVAGAGLVALAVAAIVAIVDLVGLGLKKAGEFASTVATSPIVDIAVDPVRNWITSHGEGLAVGTTGLAWMWATSGGVLFLMSTLRVRAARFIGWPGFGLATVAMAWDGSMDVHRPVASGMAALIWCLLSLVAFRRRYFT</sequence>